<dbReference type="PANTHER" id="PTHR40396">
    <property type="entry name" value="ATPASE-LIKE PROTEIN"/>
    <property type="match status" value="1"/>
</dbReference>
<reference evidence="3" key="1">
    <citation type="journal article" date="2019" name="Int. J. Syst. Evol. Microbiol.">
        <title>The Global Catalogue of Microorganisms (GCM) 10K type strain sequencing project: providing services to taxonomists for standard genome sequencing and annotation.</title>
        <authorList>
            <consortium name="The Broad Institute Genomics Platform"/>
            <consortium name="The Broad Institute Genome Sequencing Center for Infectious Disease"/>
            <person name="Wu L."/>
            <person name="Ma J."/>
        </authorList>
    </citation>
    <scope>NUCLEOTIDE SEQUENCE [LARGE SCALE GENOMIC DNA]</scope>
    <source>
        <strain evidence="3">CCUG 49560</strain>
    </source>
</reference>
<protein>
    <submittedName>
        <fullName evidence="2">ATP/GTP-binding protein</fullName>
    </submittedName>
</protein>
<dbReference type="RefSeq" id="WP_262849355.1">
    <property type="nucleotide sequence ID" value="NZ_JANZYP010000084.1"/>
</dbReference>
<dbReference type="EMBL" id="JBHSFN010000046">
    <property type="protein sequence ID" value="MFC4592318.1"/>
    <property type="molecule type" value="Genomic_DNA"/>
</dbReference>
<keyword evidence="3" id="KW-1185">Reference proteome</keyword>
<dbReference type="InterPro" id="IPR027417">
    <property type="entry name" value="P-loop_NTPase"/>
</dbReference>
<comment type="caution">
    <text evidence="2">The sequence shown here is derived from an EMBL/GenBank/DDBJ whole genome shotgun (WGS) entry which is preliminary data.</text>
</comment>
<dbReference type="InterPro" id="IPR003959">
    <property type="entry name" value="ATPase_AAA_core"/>
</dbReference>
<dbReference type="SUPFAM" id="SSF52540">
    <property type="entry name" value="P-loop containing nucleoside triphosphate hydrolases"/>
    <property type="match status" value="1"/>
</dbReference>
<dbReference type="Gene3D" id="3.40.50.300">
    <property type="entry name" value="P-loop containing nucleotide triphosphate hydrolases"/>
    <property type="match status" value="1"/>
</dbReference>
<sequence>MLLSFRVANHRSLRSEQQLLLTPSYRADGPSDVDWEGVPVVGLFGPNASGKSNVIDAMVYMRDLVLGSLRESEPGAGVRRQPFALGIAARDEPSTFVVDLMLERVQYTYGFSVDDAQVTEEWMYSYPQKRKRLIFRRALDEYSFGDSPDSMRQVEEITESNVLFLSVAARSRQVLVRPVYDWFADIQDRKPLVAGSLRPAVMTAEALERFGYFDRLTTLLQAADTGIESAELIEETDAEFAERAARLDGLDESRTATGRAVRLAEISRRGKRRKHLVFRHRGETGTFALGLRDQSLGTRALYEMGLPVFISLDQGSSLIVDELDSSLHPYLSAQIIRLFTDSATNPLGAQLIFTSHDPTLLGRIQGAEVLHRDHIWFTEKNECGATEIFPLSDFNPRRDENRERRYLAGRYGAVPIVNDELFAAALSTREEGDDGFSGAYDQEGRP</sequence>
<dbReference type="PANTHER" id="PTHR40396:SF1">
    <property type="entry name" value="ATPASE AAA-TYPE CORE DOMAIN-CONTAINING PROTEIN"/>
    <property type="match status" value="1"/>
</dbReference>
<evidence type="ECO:0000313" key="2">
    <source>
        <dbReference type="EMBL" id="MFC4592318.1"/>
    </source>
</evidence>
<dbReference type="Proteomes" id="UP001595891">
    <property type="component" value="Unassembled WGS sequence"/>
</dbReference>
<gene>
    <name evidence="2" type="ORF">ACFO8L_39945</name>
</gene>
<evidence type="ECO:0000259" key="1">
    <source>
        <dbReference type="Pfam" id="PF13304"/>
    </source>
</evidence>
<dbReference type="Pfam" id="PF13304">
    <property type="entry name" value="AAA_21"/>
    <property type="match status" value="1"/>
</dbReference>
<feature type="domain" description="ATPase AAA-type core" evidence="1">
    <location>
        <begin position="41"/>
        <end position="361"/>
    </location>
</feature>
<proteinExistence type="predicted"/>
<organism evidence="2 3">
    <name type="scientific">Sphaerisporangium corydalis</name>
    <dbReference type="NCBI Taxonomy" id="1441875"/>
    <lineage>
        <taxon>Bacteria</taxon>
        <taxon>Bacillati</taxon>
        <taxon>Actinomycetota</taxon>
        <taxon>Actinomycetes</taxon>
        <taxon>Streptosporangiales</taxon>
        <taxon>Streptosporangiaceae</taxon>
        <taxon>Sphaerisporangium</taxon>
    </lineage>
</organism>
<accession>A0ABV9ETU5</accession>
<evidence type="ECO:0000313" key="3">
    <source>
        <dbReference type="Proteomes" id="UP001595891"/>
    </source>
</evidence>
<name>A0ABV9ETU5_9ACTN</name>